<organism evidence="1 2">
    <name type="scientific">Halobaculum saliterrae</name>
    <dbReference type="NCBI Taxonomy" id="2073113"/>
    <lineage>
        <taxon>Archaea</taxon>
        <taxon>Methanobacteriati</taxon>
        <taxon>Methanobacteriota</taxon>
        <taxon>Stenosarchaea group</taxon>
        <taxon>Halobacteria</taxon>
        <taxon>Halobacteriales</taxon>
        <taxon>Haloferacaceae</taxon>
        <taxon>Halobaculum</taxon>
    </lineage>
</organism>
<accession>A0A6B0SVN3</accession>
<dbReference type="EMBL" id="WUUS01000006">
    <property type="protein sequence ID" value="MXR41666.1"/>
    <property type="molecule type" value="Genomic_DNA"/>
</dbReference>
<protein>
    <submittedName>
        <fullName evidence="1">Uncharacterized protein</fullName>
    </submittedName>
</protein>
<reference evidence="1 2" key="1">
    <citation type="submission" date="2019-12" db="EMBL/GenBank/DDBJ databases">
        <title>Isolation and characterization of three novel carbon monoxide-oxidizing members of Halobacteria from salione crusts and soils.</title>
        <authorList>
            <person name="Myers M.R."/>
            <person name="King G.M."/>
        </authorList>
    </citation>
    <scope>NUCLEOTIDE SEQUENCE [LARGE SCALE GENOMIC DNA]</scope>
    <source>
        <strain evidence="1 2">WSA2</strain>
    </source>
</reference>
<dbReference type="AlphaFoldDB" id="A0A6B0SVN3"/>
<comment type="caution">
    <text evidence="1">The sequence shown here is derived from an EMBL/GenBank/DDBJ whole genome shotgun (WGS) entry which is preliminary data.</text>
</comment>
<proteinExistence type="predicted"/>
<evidence type="ECO:0000313" key="1">
    <source>
        <dbReference type="EMBL" id="MXR41666.1"/>
    </source>
</evidence>
<evidence type="ECO:0000313" key="2">
    <source>
        <dbReference type="Proteomes" id="UP000437065"/>
    </source>
</evidence>
<dbReference type="Proteomes" id="UP000437065">
    <property type="component" value="Unassembled WGS sequence"/>
</dbReference>
<keyword evidence="2" id="KW-1185">Reference proteome</keyword>
<sequence length="53" mass="5424">DAGDDALAAAGDALATTLRRHAEAAREATDPRTATAHLEAAREAAEALAALRR</sequence>
<feature type="non-terminal residue" evidence="1">
    <location>
        <position position="1"/>
    </location>
</feature>
<gene>
    <name evidence="1" type="ORF">GRX01_09995</name>
</gene>
<name>A0A6B0SVN3_9EURY</name>